<reference evidence="2 3" key="1">
    <citation type="journal article" date="2009" name="J. Bacteriol.">
        <title>Complete genome sequence and comparative genome analysis of enteropathogenic Escherichia coli O127:H6 strain E2348/69.</title>
        <authorList>
            <person name="Iguchi A."/>
            <person name="Thomson N.R."/>
            <person name="Ogura Y."/>
            <person name="Saunders D."/>
            <person name="Ooka T."/>
            <person name="Henderson I.R."/>
            <person name="Harris D."/>
            <person name="Asadulghani M."/>
            <person name="Kurokawa K."/>
            <person name="Dean P."/>
            <person name="Kenny B."/>
            <person name="Quail M.A."/>
            <person name="Thurston S."/>
            <person name="Dougan G."/>
            <person name="Hayashi T."/>
            <person name="Parkhill J."/>
            <person name="Frankel G."/>
        </authorList>
    </citation>
    <scope>NUCLEOTIDE SEQUENCE [LARGE SCALE GENOMIC DNA]</scope>
    <source>
        <strain evidence="3">E2348/69 / EPEC</strain>
    </source>
</reference>
<organism evidence="2 3">
    <name type="scientific">Escherichia coli O127:H6 (strain E2348/69 / EPEC)</name>
    <dbReference type="NCBI Taxonomy" id="574521"/>
    <lineage>
        <taxon>Bacteria</taxon>
        <taxon>Pseudomonadati</taxon>
        <taxon>Pseudomonadota</taxon>
        <taxon>Gammaproteobacteria</taxon>
        <taxon>Enterobacterales</taxon>
        <taxon>Enterobacteriaceae</taxon>
        <taxon>Escherichia</taxon>
    </lineage>
</organism>
<feature type="region of interest" description="Disordered" evidence="1">
    <location>
        <begin position="1"/>
        <end position="33"/>
    </location>
</feature>
<evidence type="ECO:0008006" key="4">
    <source>
        <dbReference type="Google" id="ProtNLM"/>
    </source>
</evidence>
<sequence length="89" mass="9731">MKRQRHAITSIARVATCSNSTNQMHGSGVNRMRKPNVKPVLLSAEQMQAIRNIQERERQRSNLGVAPTVHQIARGLMAKALASLASEGA</sequence>
<name>B7UM54_ECO27</name>
<protein>
    <recommendedName>
        <fullName evidence="4">Prophage protein</fullName>
    </recommendedName>
</protein>
<dbReference type="AlphaFoldDB" id="B7UM54"/>
<dbReference type="HOGENOM" id="CLU_2449910_0_0_6"/>
<keyword evidence="3" id="KW-1185">Reference proteome</keyword>
<evidence type="ECO:0000313" key="2">
    <source>
        <dbReference type="EMBL" id="CAS11444.1"/>
    </source>
</evidence>
<dbReference type="KEGG" id="ecg:E2348C_3896"/>
<accession>B7UM54</accession>
<evidence type="ECO:0000313" key="3">
    <source>
        <dbReference type="Proteomes" id="UP000008205"/>
    </source>
</evidence>
<gene>
    <name evidence="2" type="ordered locus">E2348C_3896</name>
</gene>
<evidence type="ECO:0000256" key="1">
    <source>
        <dbReference type="SAM" id="MobiDB-lite"/>
    </source>
</evidence>
<dbReference type="EMBL" id="FM180568">
    <property type="protein sequence ID" value="CAS11444.1"/>
    <property type="molecule type" value="Genomic_DNA"/>
</dbReference>
<dbReference type="Proteomes" id="UP000008205">
    <property type="component" value="Chromosome"/>
</dbReference>
<proteinExistence type="predicted"/>
<feature type="compositionally biased region" description="Polar residues" evidence="1">
    <location>
        <begin position="16"/>
        <end position="25"/>
    </location>
</feature>